<keyword evidence="2" id="KW-1185">Reference proteome</keyword>
<accession>A0A4C1YR15</accession>
<evidence type="ECO:0000313" key="2">
    <source>
        <dbReference type="Proteomes" id="UP000299102"/>
    </source>
</evidence>
<organism evidence="1 2">
    <name type="scientific">Eumeta variegata</name>
    <name type="common">Bagworm moth</name>
    <name type="synonym">Eumeta japonica</name>
    <dbReference type="NCBI Taxonomy" id="151549"/>
    <lineage>
        <taxon>Eukaryota</taxon>
        <taxon>Metazoa</taxon>
        <taxon>Ecdysozoa</taxon>
        <taxon>Arthropoda</taxon>
        <taxon>Hexapoda</taxon>
        <taxon>Insecta</taxon>
        <taxon>Pterygota</taxon>
        <taxon>Neoptera</taxon>
        <taxon>Endopterygota</taxon>
        <taxon>Lepidoptera</taxon>
        <taxon>Glossata</taxon>
        <taxon>Ditrysia</taxon>
        <taxon>Tineoidea</taxon>
        <taxon>Psychidae</taxon>
        <taxon>Oiketicinae</taxon>
        <taxon>Eumeta</taxon>
    </lineage>
</organism>
<protein>
    <submittedName>
        <fullName evidence="1">Uncharacterized protein</fullName>
    </submittedName>
</protein>
<dbReference type="AlphaFoldDB" id="A0A4C1YR15"/>
<sequence>MVWEPFIRPVAQVRHRLSRFEWSEPSGPTYFVVQGTIGVGRGPAKVVRDRYLYCRFYATHHGSGCGRVRYSRGEVEEGRKLTRQREIGAAMGKRGRGIPLGGVWST</sequence>
<name>A0A4C1YR15_EUMVA</name>
<dbReference type="Proteomes" id="UP000299102">
    <property type="component" value="Unassembled WGS sequence"/>
</dbReference>
<comment type="caution">
    <text evidence="1">The sequence shown here is derived from an EMBL/GenBank/DDBJ whole genome shotgun (WGS) entry which is preliminary data.</text>
</comment>
<proteinExistence type="predicted"/>
<evidence type="ECO:0000313" key="1">
    <source>
        <dbReference type="EMBL" id="GBP77362.1"/>
    </source>
</evidence>
<gene>
    <name evidence="1" type="ORF">EVAR_40015_1</name>
</gene>
<dbReference type="EMBL" id="BGZK01001328">
    <property type="protein sequence ID" value="GBP77362.1"/>
    <property type="molecule type" value="Genomic_DNA"/>
</dbReference>
<reference evidence="1 2" key="1">
    <citation type="journal article" date="2019" name="Commun. Biol.">
        <title>The bagworm genome reveals a unique fibroin gene that provides high tensile strength.</title>
        <authorList>
            <person name="Kono N."/>
            <person name="Nakamura H."/>
            <person name="Ohtoshi R."/>
            <person name="Tomita M."/>
            <person name="Numata K."/>
            <person name="Arakawa K."/>
        </authorList>
    </citation>
    <scope>NUCLEOTIDE SEQUENCE [LARGE SCALE GENOMIC DNA]</scope>
</reference>